<evidence type="ECO:0000313" key="2">
    <source>
        <dbReference type="EnsemblMetazoa" id="CLYHEMP019505.1"/>
    </source>
</evidence>
<dbReference type="AlphaFoldDB" id="A0A7M5X938"/>
<organism evidence="2 3">
    <name type="scientific">Clytia hemisphaerica</name>
    <dbReference type="NCBI Taxonomy" id="252671"/>
    <lineage>
        <taxon>Eukaryota</taxon>
        <taxon>Metazoa</taxon>
        <taxon>Cnidaria</taxon>
        <taxon>Hydrozoa</taxon>
        <taxon>Hydroidolina</taxon>
        <taxon>Leptothecata</taxon>
        <taxon>Obeliida</taxon>
        <taxon>Clytiidae</taxon>
        <taxon>Clytia</taxon>
    </lineage>
</organism>
<name>A0A7M5X938_9CNID</name>
<sequence length="238" mass="28033">MSKMMTHRESAATNRNDHIESYIVENNYCKATLDSISKSATSMGSLTRELMDEILTENEFATCTVKGQGQTDREGISEEKREIIERTLDDKSDDECETPIRHEHPKPWDEEANAAIRKVAKQKLQEITKKIDDASNKHDFYKSTKYSRSFALKILFMARNMIQNRKFESKKWNDVKSYYSHIYEVQVNNQTIKDLVINMIKNYNKDESNRFKKFNKSLNVAREYHRKCESLHNNIVTW</sequence>
<accession>A0A7M5X938</accession>
<protein>
    <submittedName>
        <fullName evidence="2">Uncharacterized protein</fullName>
    </submittedName>
</protein>
<dbReference type="RefSeq" id="XP_066920989.1">
    <property type="nucleotide sequence ID" value="XM_067064888.1"/>
</dbReference>
<evidence type="ECO:0000256" key="1">
    <source>
        <dbReference type="SAM" id="Coils"/>
    </source>
</evidence>
<evidence type="ECO:0000313" key="3">
    <source>
        <dbReference type="Proteomes" id="UP000594262"/>
    </source>
</evidence>
<feature type="coiled-coil region" evidence="1">
    <location>
        <begin position="117"/>
        <end position="144"/>
    </location>
</feature>
<dbReference type="RefSeq" id="XP_066920988.1">
    <property type="nucleotide sequence ID" value="XM_067064887.1"/>
</dbReference>
<keyword evidence="1" id="KW-0175">Coiled coil</keyword>
<dbReference type="Proteomes" id="UP000594262">
    <property type="component" value="Unplaced"/>
</dbReference>
<dbReference type="EnsemblMetazoa" id="CLYHEMT019505.1">
    <property type="protein sequence ID" value="CLYHEMP019505.1"/>
    <property type="gene ID" value="CLYHEMG019505"/>
</dbReference>
<reference evidence="2" key="1">
    <citation type="submission" date="2021-01" db="UniProtKB">
        <authorList>
            <consortium name="EnsemblMetazoa"/>
        </authorList>
    </citation>
    <scope>IDENTIFICATION</scope>
</reference>
<keyword evidence="3" id="KW-1185">Reference proteome</keyword>
<dbReference type="GeneID" id="136808357"/>
<proteinExistence type="predicted"/>